<accession>A0AAV5UGT2</accession>
<proteinExistence type="predicted"/>
<dbReference type="AlphaFoldDB" id="A0AAV5UGT2"/>
<sequence>VRDGLSDPEYLRVHSIEQVHIFSQTSSVKTRRGDTRSDLLPSSYDFPSFTHRSSIGVSLKLHSDLGELVVRCSGRPVIPSRIKSCNKCLSFCHHLLPHQHIPTIKI</sequence>
<evidence type="ECO:0000313" key="1">
    <source>
        <dbReference type="EMBL" id="GMT05913.1"/>
    </source>
</evidence>
<dbReference type="Proteomes" id="UP001432027">
    <property type="component" value="Unassembled WGS sequence"/>
</dbReference>
<protein>
    <submittedName>
        <fullName evidence="1">Uncharacterized protein</fullName>
    </submittedName>
</protein>
<keyword evidence="2" id="KW-1185">Reference proteome</keyword>
<feature type="non-terminal residue" evidence="1">
    <location>
        <position position="1"/>
    </location>
</feature>
<organism evidence="1 2">
    <name type="scientific">Pristionchus entomophagus</name>
    <dbReference type="NCBI Taxonomy" id="358040"/>
    <lineage>
        <taxon>Eukaryota</taxon>
        <taxon>Metazoa</taxon>
        <taxon>Ecdysozoa</taxon>
        <taxon>Nematoda</taxon>
        <taxon>Chromadorea</taxon>
        <taxon>Rhabditida</taxon>
        <taxon>Rhabditina</taxon>
        <taxon>Diplogasteromorpha</taxon>
        <taxon>Diplogasteroidea</taxon>
        <taxon>Neodiplogasteridae</taxon>
        <taxon>Pristionchus</taxon>
    </lineage>
</organism>
<comment type="caution">
    <text evidence="1">The sequence shown here is derived from an EMBL/GenBank/DDBJ whole genome shotgun (WGS) entry which is preliminary data.</text>
</comment>
<evidence type="ECO:0000313" key="2">
    <source>
        <dbReference type="Proteomes" id="UP001432027"/>
    </source>
</evidence>
<dbReference type="EMBL" id="BTSX01000006">
    <property type="protein sequence ID" value="GMT05913.1"/>
    <property type="molecule type" value="Genomic_DNA"/>
</dbReference>
<reference evidence="1" key="1">
    <citation type="submission" date="2023-10" db="EMBL/GenBank/DDBJ databases">
        <title>Genome assembly of Pristionchus species.</title>
        <authorList>
            <person name="Yoshida K."/>
            <person name="Sommer R.J."/>
        </authorList>
    </citation>
    <scope>NUCLEOTIDE SEQUENCE</scope>
    <source>
        <strain evidence="1">RS0144</strain>
    </source>
</reference>
<gene>
    <name evidence="1" type="ORF">PENTCL1PPCAC_28087</name>
</gene>
<name>A0AAV5UGT2_9BILA</name>